<dbReference type="GO" id="GO:0046872">
    <property type="term" value="F:metal ion binding"/>
    <property type="evidence" value="ECO:0007669"/>
    <property type="project" value="UniProtKB-KW"/>
</dbReference>
<dbReference type="Pfam" id="PF12850">
    <property type="entry name" value="Metallophos_2"/>
    <property type="match status" value="1"/>
</dbReference>
<dbReference type="InParanoid" id="D7DUB8"/>
<organism evidence="3 4">
    <name type="scientific">Methanococcus voltae (strain ATCC BAA-1334 / A3)</name>
    <dbReference type="NCBI Taxonomy" id="456320"/>
    <lineage>
        <taxon>Archaea</taxon>
        <taxon>Methanobacteriati</taxon>
        <taxon>Methanobacteriota</taxon>
        <taxon>Methanomada group</taxon>
        <taxon>Methanococci</taxon>
        <taxon>Methanococcales</taxon>
        <taxon>Methanococcaceae</taxon>
        <taxon>Methanococcus</taxon>
    </lineage>
</organism>
<reference evidence="3 4" key="1">
    <citation type="submission" date="2010-05" db="EMBL/GenBank/DDBJ databases">
        <title>Complete sequence of Methanococcus voltae A3.</title>
        <authorList>
            <consortium name="US DOE Joint Genome Institute"/>
            <person name="Lucas S."/>
            <person name="Copeland A."/>
            <person name="Lapidus A."/>
            <person name="Cheng J.-F."/>
            <person name="Bruce D."/>
            <person name="Goodwin L."/>
            <person name="Pitluck S."/>
            <person name="Lowry S."/>
            <person name="Clum A."/>
            <person name="Land M."/>
            <person name="Hauser L."/>
            <person name="Kyrpides N."/>
            <person name="Mikhailova N."/>
            <person name="Whitman W.B."/>
            <person name="Woyke T."/>
        </authorList>
    </citation>
    <scope>NUCLEOTIDE SEQUENCE [LARGE SCALE GENOMIC DNA]</scope>
    <source>
        <strain evidence="4">ATCC BAA-1334 / A3</strain>
    </source>
</reference>
<dbReference type="SUPFAM" id="SSF56300">
    <property type="entry name" value="Metallo-dependent phosphatases"/>
    <property type="match status" value="1"/>
</dbReference>
<accession>D7DUB8</accession>
<dbReference type="InterPro" id="IPR000979">
    <property type="entry name" value="Phosphodiesterase_MJ0936/Vps29"/>
</dbReference>
<dbReference type="GO" id="GO:0016787">
    <property type="term" value="F:hydrolase activity"/>
    <property type="evidence" value="ECO:0007669"/>
    <property type="project" value="UniProtKB-UniRule"/>
</dbReference>
<dbReference type="NCBIfam" id="TIGR00040">
    <property type="entry name" value="yfcE"/>
    <property type="match status" value="1"/>
</dbReference>
<dbReference type="STRING" id="456320.Mvol_1071"/>
<comment type="similarity">
    <text evidence="1">Belongs to the metallophosphoesterase superfamily. YfcE family.</text>
</comment>
<dbReference type="PANTHER" id="PTHR11124">
    <property type="entry name" value="VACUOLAR SORTING PROTEIN VPS29"/>
    <property type="match status" value="1"/>
</dbReference>
<comment type="cofactor">
    <cofactor evidence="1">
        <name>a divalent metal cation</name>
        <dbReference type="ChEBI" id="CHEBI:60240"/>
    </cofactor>
</comment>
<keyword evidence="4" id="KW-1185">Reference proteome</keyword>
<dbReference type="EC" id="3.1.4.-" evidence="1"/>
<evidence type="ECO:0000313" key="4">
    <source>
        <dbReference type="Proteomes" id="UP000007722"/>
    </source>
</evidence>
<evidence type="ECO:0000313" key="3">
    <source>
        <dbReference type="EMBL" id="ADI36728.1"/>
    </source>
</evidence>
<dbReference type="CDD" id="cd00841">
    <property type="entry name" value="MPP_YfcE"/>
    <property type="match status" value="1"/>
</dbReference>
<dbReference type="EMBL" id="CP002057">
    <property type="protein sequence ID" value="ADI36728.1"/>
    <property type="molecule type" value="Genomic_DNA"/>
</dbReference>
<keyword evidence="1" id="KW-0479">Metal-binding</keyword>
<dbReference type="eggNOG" id="arCOG01141">
    <property type="taxonomic scope" value="Archaea"/>
</dbReference>
<proteinExistence type="inferred from homology"/>
<dbReference type="Gene3D" id="3.60.21.10">
    <property type="match status" value="1"/>
</dbReference>
<dbReference type="AlphaFoldDB" id="D7DUB8"/>
<dbReference type="InterPro" id="IPR041802">
    <property type="entry name" value="MPP_YfcE"/>
</dbReference>
<name>D7DUB8_METV3</name>
<dbReference type="FunCoup" id="D7DUB8">
    <property type="interactions" value="103"/>
</dbReference>
<feature type="domain" description="Calcineurin-like phosphoesterase" evidence="2">
    <location>
        <begin position="23"/>
        <end position="197"/>
    </location>
</feature>
<evidence type="ECO:0000259" key="2">
    <source>
        <dbReference type="Pfam" id="PF12850"/>
    </source>
</evidence>
<evidence type="ECO:0000256" key="1">
    <source>
        <dbReference type="RuleBase" id="RU362039"/>
    </source>
</evidence>
<dbReference type="InterPro" id="IPR029052">
    <property type="entry name" value="Metallo-depent_PP-like"/>
</dbReference>
<dbReference type="InterPro" id="IPR024654">
    <property type="entry name" value="Calcineurin-like_PHP_lpxH"/>
</dbReference>
<protein>
    <recommendedName>
        <fullName evidence="1">Phosphoesterase</fullName>
        <ecNumber evidence="1">3.1.4.-</ecNumber>
    </recommendedName>
</protein>
<dbReference type="KEGG" id="mvo:Mvol_1071"/>
<dbReference type="Proteomes" id="UP000007722">
    <property type="component" value="Chromosome"/>
</dbReference>
<sequence length="209" mass="24050">MSNGSIKESFYKKPIEINDPNIRIGIISDTHIPDRHTCREIDDINECIKEQFSEYVENELKKVDLIIHCGDLTSKEVIEKLNELKSTKYKLILVKGNIDRYDPILSKIDLPQEYEFIVNGLKIGVIHGNTIEPRGDKLKLKYMALEKGWDVLISGHTHIPMIESVEGFDKTIMLLNPGSFTCPRIPLKTFIILDFENNKLNKIELKEVL</sequence>
<gene>
    <name evidence="3" type="ordered locus">Mvol_1071</name>
</gene>
<dbReference type="HOGENOM" id="CLU_063749_3_2_2"/>